<name>A0A1G7AAE1_9RHOB</name>
<dbReference type="GO" id="GO:0003677">
    <property type="term" value="F:DNA binding"/>
    <property type="evidence" value="ECO:0007669"/>
    <property type="project" value="UniProtKB-KW"/>
</dbReference>
<dbReference type="CDD" id="cd00090">
    <property type="entry name" value="HTH_ARSR"/>
    <property type="match status" value="1"/>
</dbReference>
<reference evidence="6" key="1">
    <citation type="submission" date="2016-10" db="EMBL/GenBank/DDBJ databases">
        <authorList>
            <person name="Varghese N."/>
            <person name="Submissions S."/>
        </authorList>
    </citation>
    <scope>NUCLEOTIDE SEQUENCE [LARGE SCALE GENOMIC DNA]</scope>
    <source>
        <strain evidence="6">DSM 10146</strain>
    </source>
</reference>
<dbReference type="PROSITE" id="PS50987">
    <property type="entry name" value="HTH_ARSR_2"/>
    <property type="match status" value="1"/>
</dbReference>
<protein>
    <submittedName>
        <fullName evidence="5">Transcriptional regulator, ArsR family</fullName>
    </submittedName>
</protein>
<dbReference type="STRING" id="282683.SAMN04488105_10124"/>
<dbReference type="InterPro" id="IPR036388">
    <property type="entry name" value="WH-like_DNA-bd_sf"/>
</dbReference>
<evidence type="ECO:0000256" key="3">
    <source>
        <dbReference type="ARBA" id="ARBA00023163"/>
    </source>
</evidence>
<evidence type="ECO:0000259" key="4">
    <source>
        <dbReference type="PROSITE" id="PS50987"/>
    </source>
</evidence>
<feature type="domain" description="HTH arsR-type" evidence="4">
    <location>
        <begin position="1"/>
        <end position="95"/>
    </location>
</feature>
<evidence type="ECO:0000256" key="1">
    <source>
        <dbReference type="ARBA" id="ARBA00023015"/>
    </source>
</evidence>
<dbReference type="PANTHER" id="PTHR43132:SF2">
    <property type="entry name" value="ARSENICAL RESISTANCE OPERON REPRESSOR ARSR-RELATED"/>
    <property type="match status" value="1"/>
</dbReference>
<dbReference type="GO" id="GO:0003700">
    <property type="term" value="F:DNA-binding transcription factor activity"/>
    <property type="evidence" value="ECO:0007669"/>
    <property type="project" value="InterPro"/>
</dbReference>
<dbReference type="RefSeq" id="WP_089953996.1">
    <property type="nucleotide sequence ID" value="NZ_FNAV01000001.1"/>
</dbReference>
<dbReference type="AlphaFoldDB" id="A0A1G7AAE1"/>
<evidence type="ECO:0000313" key="6">
    <source>
        <dbReference type="Proteomes" id="UP000198994"/>
    </source>
</evidence>
<organism evidence="5 6">
    <name type="scientific">Salipiger thiooxidans</name>
    <dbReference type="NCBI Taxonomy" id="282683"/>
    <lineage>
        <taxon>Bacteria</taxon>
        <taxon>Pseudomonadati</taxon>
        <taxon>Pseudomonadota</taxon>
        <taxon>Alphaproteobacteria</taxon>
        <taxon>Rhodobacterales</taxon>
        <taxon>Roseobacteraceae</taxon>
        <taxon>Salipiger</taxon>
    </lineage>
</organism>
<keyword evidence="3" id="KW-0804">Transcription</keyword>
<dbReference type="InterPro" id="IPR051011">
    <property type="entry name" value="Metal_resp_trans_reg"/>
</dbReference>
<dbReference type="SUPFAM" id="SSF46785">
    <property type="entry name" value="Winged helix' DNA-binding domain"/>
    <property type="match status" value="1"/>
</dbReference>
<evidence type="ECO:0000256" key="2">
    <source>
        <dbReference type="ARBA" id="ARBA00023125"/>
    </source>
</evidence>
<dbReference type="NCBIfam" id="NF033788">
    <property type="entry name" value="HTH_metalloreg"/>
    <property type="match status" value="1"/>
</dbReference>
<dbReference type="InterPro" id="IPR001845">
    <property type="entry name" value="HTH_ArsR_DNA-bd_dom"/>
</dbReference>
<dbReference type="PANTHER" id="PTHR43132">
    <property type="entry name" value="ARSENICAL RESISTANCE OPERON REPRESSOR ARSR-RELATED"/>
    <property type="match status" value="1"/>
</dbReference>
<dbReference type="Proteomes" id="UP000198994">
    <property type="component" value="Unassembled WGS sequence"/>
</dbReference>
<keyword evidence="1" id="KW-0805">Transcription regulation</keyword>
<gene>
    <name evidence="5" type="ORF">SAMN04488105_10124</name>
</gene>
<proteinExistence type="predicted"/>
<dbReference type="SMART" id="SM00418">
    <property type="entry name" value="HTH_ARSR"/>
    <property type="match status" value="1"/>
</dbReference>
<accession>A0A1G7AAE1</accession>
<keyword evidence="6" id="KW-1185">Reference proteome</keyword>
<dbReference type="OrthoDB" id="9793058at2"/>
<dbReference type="InterPro" id="IPR011991">
    <property type="entry name" value="ArsR-like_HTH"/>
</dbReference>
<sequence>MNKTTAIDAFSALAHDTRLSIFQLLVTRGPGGTPAMEVARLLGAKPSTLSGHLATLRRAGLVRATRQQREILYAANLDTVSGLVTFLLRDCCKGTGTECLDLSALLPDRDAC</sequence>
<dbReference type="PRINTS" id="PR00778">
    <property type="entry name" value="HTHARSR"/>
</dbReference>
<evidence type="ECO:0000313" key="5">
    <source>
        <dbReference type="EMBL" id="SDE11663.1"/>
    </source>
</evidence>
<dbReference type="Gene3D" id="1.10.10.10">
    <property type="entry name" value="Winged helix-like DNA-binding domain superfamily/Winged helix DNA-binding domain"/>
    <property type="match status" value="1"/>
</dbReference>
<keyword evidence="2" id="KW-0238">DNA-binding</keyword>
<dbReference type="Pfam" id="PF12840">
    <property type="entry name" value="HTH_20"/>
    <property type="match status" value="1"/>
</dbReference>
<dbReference type="InterPro" id="IPR036390">
    <property type="entry name" value="WH_DNA-bd_sf"/>
</dbReference>
<dbReference type="EMBL" id="FNAV01000001">
    <property type="protein sequence ID" value="SDE11663.1"/>
    <property type="molecule type" value="Genomic_DNA"/>
</dbReference>